<gene>
    <name evidence="1" type="ORF">GCM10011335_52500</name>
</gene>
<proteinExistence type="predicted"/>
<comment type="caution">
    <text evidence="1">The sequence shown here is derived from an EMBL/GenBank/DDBJ whole genome shotgun (WGS) entry which is preliminary data.</text>
</comment>
<reference evidence="1" key="2">
    <citation type="submission" date="2020-09" db="EMBL/GenBank/DDBJ databases">
        <authorList>
            <person name="Sun Q."/>
            <person name="Zhou Y."/>
        </authorList>
    </citation>
    <scope>NUCLEOTIDE SEQUENCE</scope>
    <source>
        <strain evidence="1">CGMCC 1.15493</strain>
    </source>
</reference>
<name>A0A917DIT4_9HYPH</name>
<sequence>MNGMWIELTTDQHKIWINMDHMASIAPLGRGAMIAYAVNPGDGASTFTVDQSPDTIMSLMRVQRGA</sequence>
<dbReference type="AlphaFoldDB" id="A0A917DIT4"/>
<dbReference type="EMBL" id="BMJJ01000022">
    <property type="protein sequence ID" value="GGD43357.1"/>
    <property type="molecule type" value="Genomic_DNA"/>
</dbReference>
<reference evidence="1" key="1">
    <citation type="journal article" date="2014" name="Int. J. Syst. Evol. Microbiol.">
        <title>Complete genome sequence of Corynebacterium casei LMG S-19264T (=DSM 44701T), isolated from a smear-ripened cheese.</title>
        <authorList>
            <consortium name="US DOE Joint Genome Institute (JGI-PGF)"/>
            <person name="Walter F."/>
            <person name="Albersmeier A."/>
            <person name="Kalinowski J."/>
            <person name="Ruckert C."/>
        </authorList>
    </citation>
    <scope>NUCLEOTIDE SEQUENCE</scope>
    <source>
        <strain evidence="1">CGMCC 1.15493</strain>
    </source>
</reference>
<keyword evidence="2" id="KW-1185">Reference proteome</keyword>
<organism evidence="1 2">
    <name type="scientific">Aureimonas glaciei</name>
    <dbReference type="NCBI Taxonomy" id="1776957"/>
    <lineage>
        <taxon>Bacteria</taxon>
        <taxon>Pseudomonadati</taxon>
        <taxon>Pseudomonadota</taxon>
        <taxon>Alphaproteobacteria</taxon>
        <taxon>Hyphomicrobiales</taxon>
        <taxon>Aurantimonadaceae</taxon>
        <taxon>Aureimonas</taxon>
    </lineage>
</organism>
<evidence type="ECO:0000313" key="2">
    <source>
        <dbReference type="Proteomes" id="UP000613160"/>
    </source>
</evidence>
<evidence type="ECO:0000313" key="1">
    <source>
        <dbReference type="EMBL" id="GGD43357.1"/>
    </source>
</evidence>
<accession>A0A917DIT4</accession>
<protein>
    <submittedName>
        <fullName evidence="1">Uncharacterized protein</fullName>
    </submittedName>
</protein>
<dbReference type="Proteomes" id="UP000613160">
    <property type="component" value="Unassembled WGS sequence"/>
</dbReference>